<evidence type="ECO:0000256" key="1">
    <source>
        <dbReference type="SAM" id="Phobius"/>
    </source>
</evidence>
<name>A0A0B1TUN6_OESDE</name>
<organism evidence="2 3">
    <name type="scientific">Oesophagostomum dentatum</name>
    <name type="common">Nodular worm</name>
    <dbReference type="NCBI Taxonomy" id="61180"/>
    <lineage>
        <taxon>Eukaryota</taxon>
        <taxon>Metazoa</taxon>
        <taxon>Ecdysozoa</taxon>
        <taxon>Nematoda</taxon>
        <taxon>Chromadorea</taxon>
        <taxon>Rhabditida</taxon>
        <taxon>Rhabditina</taxon>
        <taxon>Rhabditomorpha</taxon>
        <taxon>Strongyloidea</taxon>
        <taxon>Strongylidae</taxon>
        <taxon>Oesophagostomum</taxon>
    </lineage>
</organism>
<dbReference type="PANTHER" id="PTHR11785:SF523">
    <property type="entry name" value="AMINO ACID TRANSPORTER PROTEIN 6"/>
    <property type="match status" value="1"/>
</dbReference>
<sequence>MKLFLKKMGDAKPSRSQKMGLLGATSYIIGNIVGSGIFITPTTILKTTGSVSRKNFIRSVAELLSENEIVNTANGLTFCSDGTLTYHMDSGRRHFYVRIILLCRTGNEHPVIWRRLRIPVFHEMGIGIELDPTSEFWAKKLVGFSLMWVLLFMNFFSLKTFVSRFQIAASIAKIAATGLVIGTGFYLLIFKGKLYIHERSVRCKNYVIVPSLQETLRILTLLLRVRTGMLDLLYQHCSPVCLLMTGGIS</sequence>
<dbReference type="Proteomes" id="UP000053660">
    <property type="component" value="Unassembled WGS sequence"/>
</dbReference>
<feature type="transmembrane region" description="Helical" evidence="1">
    <location>
        <begin position="167"/>
        <end position="189"/>
    </location>
</feature>
<evidence type="ECO:0000313" key="2">
    <source>
        <dbReference type="EMBL" id="KHJ99125.1"/>
    </source>
</evidence>
<dbReference type="GO" id="GO:0015179">
    <property type="term" value="F:L-amino acid transmembrane transporter activity"/>
    <property type="evidence" value="ECO:0007669"/>
    <property type="project" value="TreeGrafter"/>
</dbReference>
<accession>A0A0B1TUN6</accession>
<keyword evidence="1" id="KW-1133">Transmembrane helix</keyword>
<keyword evidence="1" id="KW-0472">Membrane</keyword>
<dbReference type="OrthoDB" id="10062876at2759"/>
<keyword evidence="3" id="KW-1185">Reference proteome</keyword>
<feature type="transmembrane region" description="Helical" evidence="1">
    <location>
        <begin position="141"/>
        <end position="161"/>
    </location>
</feature>
<protein>
    <submittedName>
        <fullName evidence="2">Uncharacterized protein</fullName>
    </submittedName>
</protein>
<proteinExistence type="predicted"/>
<dbReference type="EMBL" id="KN549243">
    <property type="protein sequence ID" value="KHJ99125.1"/>
    <property type="molecule type" value="Genomic_DNA"/>
</dbReference>
<reference evidence="2 3" key="1">
    <citation type="submission" date="2014-03" db="EMBL/GenBank/DDBJ databases">
        <title>Draft genome of the hookworm Oesophagostomum dentatum.</title>
        <authorList>
            <person name="Mitreva M."/>
        </authorList>
    </citation>
    <scope>NUCLEOTIDE SEQUENCE [LARGE SCALE GENOMIC DNA]</scope>
    <source>
        <strain evidence="2 3">OD-Hann</strain>
    </source>
</reference>
<gene>
    <name evidence="2" type="ORF">OESDEN_00893</name>
</gene>
<dbReference type="InterPro" id="IPR050598">
    <property type="entry name" value="AminoAcid_Transporter"/>
</dbReference>
<dbReference type="AlphaFoldDB" id="A0A0B1TUN6"/>
<keyword evidence="1" id="KW-0812">Transmembrane</keyword>
<dbReference type="PANTHER" id="PTHR11785">
    <property type="entry name" value="AMINO ACID TRANSPORTER"/>
    <property type="match status" value="1"/>
</dbReference>
<evidence type="ECO:0000313" key="3">
    <source>
        <dbReference type="Proteomes" id="UP000053660"/>
    </source>
</evidence>
<feature type="transmembrane region" description="Helical" evidence="1">
    <location>
        <begin position="20"/>
        <end position="45"/>
    </location>
</feature>